<dbReference type="AlphaFoldDB" id="A0A5C6NZL7"/>
<evidence type="ECO:0000313" key="1">
    <source>
        <dbReference type="EMBL" id="TWW72286.1"/>
    </source>
</evidence>
<protein>
    <submittedName>
        <fullName evidence="1">Uncharacterized protein</fullName>
    </submittedName>
</protein>
<reference evidence="1 2" key="1">
    <citation type="submission" date="2019-04" db="EMBL/GenBank/DDBJ databases">
        <title>Chromosome genome assembly for Takifugu flavidus.</title>
        <authorList>
            <person name="Xiao S."/>
        </authorList>
    </citation>
    <scope>NUCLEOTIDE SEQUENCE [LARGE SCALE GENOMIC DNA]</scope>
    <source>
        <strain evidence="1">HTHZ2018</strain>
        <tissue evidence="1">Muscle</tissue>
    </source>
</reference>
<name>A0A5C6NZL7_9TELE</name>
<organism evidence="1 2">
    <name type="scientific">Takifugu flavidus</name>
    <name type="common">sansaifugu</name>
    <dbReference type="NCBI Taxonomy" id="433684"/>
    <lineage>
        <taxon>Eukaryota</taxon>
        <taxon>Metazoa</taxon>
        <taxon>Chordata</taxon>
        <taxon>Craniata</taxon>
        <taxon>Vertebrata</taxon>
        <taxon>Euteleostomi</taxon>
        <taxon>Actinopterygii</taxon>
        <taxon>Neopterygii</taxon>
        <taxon>Teleostei</taxon>
        <taxon>Neoteleostei</taxon>
        <taxon>Acanthomorphata</taxon>
        <taxon>Eupercaria</taxon>
        <taxon>Tetraodontiformes</taxon>
        <taxon>Tetradontoidea</taxon>
        <taxon>Tetraodontidae</taxon>
        <taxon>Takifugu</taxon>
    </lineage>
</organism>
<dbReference type="EMBL" id="RHFK02000008">
    <property type="protein sequence ID" value="TWW72286.1"/>
    <property type="molecule type" value="Genomic_DNA"/>
</dbReference>
<dbReference type="Proteomes" id="UP000324091">
    <property type="component" value="Chromosome 16"/>
</dbReference>
<accession>A0A5C6NZL7</accession>
<evidence type="ECO:0000313" key="2">
    <source>
        <dbReference type="Proteomes" id="UP000324091"/>
    </source>
</evidence>
<comment type="caution">
    <text evidence="1">The sequence shown here is derived from an EMBL/GenBank/DDBJ whole genome shotgun (WGS) entry which is preliminary data.</text>
</comment>
<proteinExistence type="predicted"/>
<gene>
    <name evidence="1" type="ORF">D4764_16G0007830</name>
</gene>
<keyword evidence="2" id="KW-1185">Reference proteome</keyword>
<sequence length="46" mass="5462">MKSSEQELSVVCWIKHVEDEVVQLQRPSNERNKIKKKEQKQKVALL</sequence>